<reference evidence="2 3" key="1">
    <citation type="submission" date="2023-10" db="EMBL/GenBank/DDBJ databases">
        <title>SFO-1, KPC-2, NDM-1 were first reported in Portuguese citrobacter collected clinically.</title>
        <authorList>
            <person name="Guo K."/>
        </authorList>
    </citation>
    <scope>NUCLEOTIDE SEQUENCE [LARGE SCALE GENOMIC DNA]</scope>
    <source>
        <strain evidence="2 3">L2724hy</strain>
    </source>
</reference>
<gene>
    <name evidence="2" type="ORF">RY846_11050</name>
</gene>
<keyword evidence="1" id="KW-0472">Membrane</keyword>
<dbReference type="InterPro" id="IPR031858">
    <property type="entry name" value="DUF4752"/>
</dbReference>
<protein>
    <submittedName>
        <fullName evidence="2">DUF4752 family protein</fullName>
    </submittedName>
</protein>
<name>A0ABZ0H966_9ENTR</name>
<dbReference type="Pfam" id="PF15944">
    <property type="entry name" value="DUF4752"/>
    <property type="match status" value="1"/>
</dbReference>
<organism evidence="2 3">
    <name type="scientific">Citrobacter portucalensis</name>
    <dbReference type="NCBI Taxonomy" id="1639133"/>
    <lineage>
        <taxon>Bacteria</taxon>
        <taxon>Pseudomonadati</taxon>
        <taxon>Pseudomonadota</taxon>
        <taxon>Gammaproteobacteria</taxon>
        <taxon>Enterobacterales</taxon>
        <taxon>Enterobacteriaceae</taxon>
        <taxon>Citrobacter</taxon>
        <taxon>Citrobacter freundii complex</taxon>
    </lineage>
</organism>
<sequence length="86" mass="9891">MTEATAIMHFVLASVGMLYVMCKAGEWVVSMTMKQWCKRRKESVKQKAVNDLYDAFELEKITAGETVKIATKSNLVIMMYREKPHD</sequence>
<evidence type="ECO:0000256" key="1">
    <source>
        <dbReference type="SAM" id="Phobius"/>
    </source>
</evidence>
<keyword evidence="1" id="KW-0812">Transmembrane</keyword>
<evidence type="ECO:0000313" key="2">
    <source>
        <dbReference type="EMBL" id="WOH45654.1"/>
    </source>
</evidence>
<dbReference type="RefSeq" id="WP_049040442.1">
    <property type="nucleotide sequence ID" value="NZ_CP095364.1"/>
</dbReference>
<proteinExistence type="predicted"/>
<evidence type="ECO:0000313" key="3">
    <source>
        <dbReference type="Proteomes" id="UP001302613"/>
    </source>
</evidence>
<dbReference type="Proteomes" id="UP001302613">
    <property type="component" value="Chromosome"/>
</dbReference>
<keyword evidence="1" id="KW-1133">Transmembrane helix</keyword>
<feature type="transmembrane region" description="Helical" evidence="1">
    <location>
        <begin position="6"/>
        <end position="29"/>
    </location>
</feature>
<dbReference type="EMBL" id="CP136601">
    <property type="protein sequence ID" value="WOH45654.1"/>
    <property type="molecule type" value="Genomic_DNA"/>
</dbReference>
<keyword evidence="3" id="KW-1185">Reference proteome</keyword>
<accession>A0ABZ0H966</accession>